<dbReference type="FunFam" id="1.20.1070.10:FF:000160">
    <property type="entry name" value="Related to Opsin-1"/>
    <property type="match status" value="1"/>
</dbReference>
<protein>
    <submittedName>
        <fullName evidence="8">Hsp30p</fullName>
    </submittedName>
</protein>
<dbReference type="OrthoDB" id="536545at2759"/>
<proteinExistence type="inferred from homology"/>
<dbReference type="GeneID" id="30036818"/>
<dbReference type="PANTHER" id="PTHR28286:SF1">
    <property type="entry name" value="30 KDA HEAT SHOCK PROTEIN-RELATED"/>
    <property type="match status" value="1"/>
</dbReference>
<comment type="similarity">
    <text evidence="2">Belongs to the archaeal/bacterial/fungal opsin family.</text>
</comment>
<evidence type="ECO:0000256" key="7">
    <source>
        <dbReference type="SAM" id="Phobius"/>
    </source>
</evidence>
<evidence type="ECO:0000313" key="8">
    <source>
        <dbReference type="EMBL" id="ANB13718.1"/>
    </source>
</evidence>
<feature type="region of interest" description="Disordered" evidence="6">
    <location>
        <begin position="301"/>
        <end position="327"/>
    </location>
</feature>
<feature type="transmembrane region" description="Helical" evidence="7">
    <location>
        <begin position="196"/>
        <end position="218"/>
    </location>
</feature>
<evidence type="ECO:0000313" key="9">
    <source>
        <dbReference type="Proteomes" id="UP000189580"/>
    </source>
</evidence>
<feature type="transmembrane region" description="Helical" evidence="7">
    <location>
        <begin position="238"/>
        <end position="257"/>
    </location>
</feature>
<dbReference type="Proteomes" id="UP000189580">
    <property type="component" value="Chromosome d"/>
</dbReference>
<dbReference type="PANTHER" id="PTHR28286">
    <property type="match status" value="1"/>
</dbReference>
<feature type="transmembrane region" description="Helical" evidence="7">
    <location>
        <begin position="31"/>
        <end position="49"/>
    </location>
</feature>
<dbReference type="GO" id="GO:0005886">
    <property type="term" value="C:plasma membrane"/>
    <property type="evidence" value="ECO:0007669"/>
    <property type="project" value="TreeGrafter"/>
</dbReference>
<dbReference type="SMART" id="SM01021">
    <property type="entry name" value="Bac_rhodopsin"/>
    <property type="match status" value="1"/>
</dbReference>
<dbReference type="GO" id="GO:0005783">
    <property type="term" value="C:endoplasmic reticulum"/>
    <property type="evidence" value="ECO:0007669"/>
    <property type="project" value="TreeGrafter"/>
</dbReference>
<keyword evidence="3 7" id="KW-0812">Transmembrane</keyword>
<dbReference type="CDD" id="cd15239">
    <property type="entry name" value="7tm_YRO2_fungal-like"/>
    <property type="match status" value="1"/>
</dbReference>
<dbReference type="Pfam" id="PF01036">
    <property type="entry name" value="Bac_rhodopsin"/>
    <property type="match status" value="1"/>
</dbReference>
<evidence type="ECO:0000256" key="2">
    <source>
        <dbReference type="ARBA" id="ARBA00008130"/>
    </source>
</evidence>
<feature type="transmembrane region" description="Helical" evidence="7">
    <location>
        <begin position="114"/>
        <end position="134"/>
    </location>
</feature>
<feature type="transmembrane region" description="Helical" evidence="7">
    <location>
        <begin position="165"/>
        <end position="184"/>
    </location>
</feature>
<evidence type="ECO:0000256" key="5">
    <source>
        <dbReference type="ARBA" id="ARBA00023136"/>
    </source>
</evidence>
<dbReference type="RefSeq" id="XP_018736195.1">
    <property type="nucleotide sequence ID" value="XM_018881748.1"/>
</dbReference>
<evidence type="ECO:0000256" key="1">
    <source>
        <dbReference type="ARBA" id="ARBA00004141"/>
    </source>
</evidence>
<keyword evidence="4 7" id="KW-1133">Transmembrane helix</keyword>
<dbReference type="SUPFAM" id="SSF81321">
    <property type="entry name" value="Family A G protein-coupled receptor-like"/>
    <property type="match status" value="1"/>
</dbReference>
<reference evidence="8 9" key="1">
    <citation type="submission" date="2016-02" db="EMBL/GenBank/DDBJ databases">
        <title>Complete genome sequence and transcriptome regulation of the pentose utilising yeast Sugiyamaella lignohabitans.</title>
        <authorList>
            <person name="Bellasio M."/>
            <person name="Peymann A."/>
            <person name="Valli M."/>
            <person name="Sipitzky M."/>
            <person name="Graf A."/>
            <person name="Sauer M."/>
            <person name="Marx H."/>
            <person name="Mattanovich D."/>
        </authorList>
    </citation>
    <scope>NUCLEOTIDE SEQUENCE [LARGE SCALE GENOMIC DNA]</scope>
    <source>
        <strain evidence="8 9">CBS 10342</strain>
    </source>
</reference>
<feature type="transmembrane region" description="Helical" evidence="7">
    <location>
        <begin position="141"/>
        <end position="159"/>
    </location>
</feature>
<organism evidence="8 9">
    <name type="scientific">Sugiyamaella lignohabitans</name>
    <dbReference type="NCBI Taxonomy" id="796027"/>
    <lineage>
        <taxon>Eukaryota</taxon>
        <taxon>Fungi</taxon>
        <taxon>Dikarya</taxon>
        <taxon>Ascomycota</taxon>
        <taxon>Saccharomycotina</taxon>
        <taxon>Dipodascomycetes</taxon>
        <taxon>Dipodascales</taxon>
        <taxon>Trichomonascaceae</taxon>
        <taxon>Sugiyamaella</taxon>
    </lineage>
</organism>
<keyword evidence="5 7" id="KW-0472">Membrane</keyword>
<feature type="compositionally biased region" description="Low complexity" evidence="6">
    <location>
        <begin position="314"/>
        <end position="327"/>
    </location>
</feature>
<sequence>MSILVPRGNEALKLNPPFGLDIHITTHGSDWYWTVFSLFALASLGGLVFSRIGPQTGSKFFYYNYMFSTFVLSIAYYTMASDLGWTGIQAEFNHATVDDGGLVPGIRQIFYTRYVGWFLAFPPLVANFAVLSALPISTSFFTVLTVEVFVVSLLIGSLIHSTYKWGYFVFAVVSILLTAYNLFFSFRRAATSNVSHITGAVKTVTFGVSAVAGLMFLYPLSWGLSEGGNVIQPDSEAVFYGVIDICMFIAVPTFFIFTTSTIEAESLGLRNFNTPLFHSDNLAAEKEARYSGDTAVSNFAPTQPAAGTEPVSVPEPVATNPAAANAV</sequence>
<feature type="transmembrane region" description="Helical" evidence="7">
    <location>
        <begin position="61"/>
        <end position="79"/>
    </location>
</feature>
<gene>
    <name evidence="8" type="primary">HSP30</name>
    <name evidence="8" type="ORF">AWJ20_4662</name>
</gene>
<evidence type="ECO:0000256" key="3">
    <source>
        <dbReference type="ARBA" id="ARBA00022692"/>
    </source>
</evidence>
<dbReference type="EMBL" id="CP014502">
    <property type="protein sequence ID" value="ANB13718.1"/>
    <property type="molecule type" value="Genomic_DNA"/>
</dbReference>
<keyword evidence="9" id="KW-1185">Reference proteome</keyword>
<evidence type="ECO:0000256" key="4">
    <source>
        <dbReference type="ARBA" id="ARBA00022989"/>
    </source>
</evidence>
<dbReference type="KEGG" id="slb:AWJ20_4662"/>
<dbReference type="Gene3D" id="1.20.1070.10">
    <property type="entry name" value="Rhodopsin 7-helix transmembrane proteins"/>
    <property type="match status" value="1"/>
</dbReference>
<dbReference type="InterPro" id="IPR043476">
    <property type="entry name" value="Yro2-like_7TM"/>
</dbReference>
<evidence type="ECO:0000256" key="6">
    <source>
        <dbReference type="SAM" id="MobiDB-lite"/>
    </source>
</evidence>
<accession>A0A167E6W7</accession>
<dbReference type="InterPro" id="IPR001425">
    <property type="entry name" value="Arc/bac/fun_rhodopsins"/>
</dbReference>
<name>A0A167E6W7_9ASCO</name>
<dbReference type="AlphaFoldDB" id="A0A167E6W7"/>
<comment type="subcellular location">
    <subcellularLocation>
        <location evidence="1">Membrane</location>
        <topology evidence="1">Multi-pass membrane protein</topology>
    </subcellularLocation>
</comment>